<evidence type="ECO:0000256" key="9">
    <source>
        <dbReference type="SAM" id="Phobius"/>
    </source>
</evidence>
<keyword evidence="11" id="KW-1185">Reference proteome</keyword>
<feature type="compositionally biased region" description="Low complexity" evidence="8">
    <location>
        <begin position="94"/>
        <end position="104"/>
    </location>
</feature>
<comment type="catalytic activity">
    <reaction evidence="7">
        <text>H2O(in) = H2O(out)</text>
        <dbReference type="Rhea" id="RHEA:29667"/>
        <dbReference type="ChEBI" id="CHEBI:15377"/>
    </reaction>
</comment>
<feature type="transmembrane region" description="Helical" evidence="9">
    <location>
        <begin position="38"/>
        <end position="63"/>
    </location>
</feature>
<evidence type="ECO:0000313" key="10">
    <source>
        <dbReference type="EMBL" id="EKD05653.1"/>
    </source>
</evidence>
<protein>
    <submittedName>
        <fullName evidence="10">Uncharacterized protein</fullName>
    </submittedName>
</protein>
<evidence type="ECO:0000256" key="8">
    <source>
        <dbReference type="SAM" id="MobiDB-lite"/>
    </source>
</evidence>
<reference evidence="10 11" key="1">
    <citation type="journal article" date="2012" name="Eukaryot. Cell">
        <title>Genome sequence of the Trichosporon asahii environmental strain CBS 8904.</title>
        <authorList>
            <person name="Yang R.Y."/>
            <person name="Li H.T."/>
            <person name="Zhu H."/>
            <person name="Zhou G.P."/>
            <person name="Wang M."/>
            <person name="Wang L."/>
        </authorList>
    </citation>
    <scope>NUCLEOTIDE SEQUENCE [LARGE SCALE GENOMIC DNA]</scope>
    <source>
        <strain evidence="10 11">CBS 8904</strain>
    </source>
</reference>
<sequence>MRLLHCQHLQPVSLYTGLMFGLSLTANLWCFFRISGGLFHPAVTFAFVLIGGITPVGGALLFITQLAGPLYAATILLGRPGLLDRGVHDPPRGPGVRPSARAAPARPPGS</sequence>
<dbReference type="AlphaFoldDB" id="K1WA72"/>
<dbReference type="EMBL" id="AMBO01000043">
    <property type="protein sequence ID" value="EKD05653.1"/>
    <property type="molecule type" value="Genomic_DNA"/>
</dbReference>
<evidence type="ECO:0000256" key="3">
    <source>
        <dbReference type="ARBA" id="ARBA00022692"/>
    </source>
</evidence>
<feature type="transmembrane region" description="Helical" evidence="9">
    <location>
        <begin position="12"/>
        <end position="32"/>
    </location>
</feature>
<dbReference type="Pfam" id="PF00230">
    <property type="entry name" value="MIP"/>
    <property type="match status" value="1"/>
</dbReference>
<dbReference type="STRING" id="1220162.K1WA72"/>
<proteinExistence type="inferred from homology"/>
<dbReference type="Gene3D" id="1.20.1080.10">
    <property type="entry name" value="Glycerol uptake facilitator protein"/>
    <property type="match status" value="1"/>
</dbReference>
<keyword evidence="4" id="KW-0677">Repeat</keyword>
<name>K1WA72_TRIAC</name>
<evidence type="ECO:0000256" key="2">
    <source>
        <dbReference type="ARBA" id="ARBA00006175"/>
    </source>
</evidence>
<comment type="similarity">
    <text evidence="2">Belongs to the MIP/aquaporin (TC 1.A.8) family.</text>
</comment>
<keyword evidence="6 9" id="KW-0472">Membrane</keyword>
<feature type="region of interest" description="Disordered" evidence="8">
    <location>
        <begin position="86"/>
        <end position="110"/>
    </location>
</feature>
<dbReference type="HOGENOM" id="CLU_2172835_0_0_1"/>
<keyword evidence="5 9" id="KW-1133">Transmembrane helix</keyword>
<keyword evidence="3 9" id="KW-0812">Transmembrane</keyword>
<dbReference type="PANTHER" id="PTHR19139:SF283">
    <property type="entry name" value="AQUAPORIN"/>
    <property type="match status" value="1"/>
</dbReference>
<dbReference type="Proteomes" id="UP000006757">
    <property type="component" value="Unassembled WGS sequence"/>
</dbReference>
<dbReference type="SUPFAM" id="SSF81338">
    <property type="entry name" value="Aquaporin-like"/>
    <property type="match status" value="1"/>
</dbReference>
<dbReference type="InterPro" id="IPR034294">
    <property type="entry name" value="Aquaporin_transptr"/>
</dbReference>
<dbReference type="PANTHER" id="PTHR19139">
    <property type="entry name" value="AQUAPORIN TRANSPORTER"/>
    <property type="match status" value="1"/>
</dbReference>
<dbReference type="InterPro" id="IPR023271">
    <property type="entry name" value="Aquaporin-like"/>
</dbReference>
<evidence type="ECO:0000256" key="5">
    <source>
        <dbReference type="ARBA" id="ARBA00022989"/>
    </source>
</evidence>
<comment type="caution">
    <text evidence="10">The sequence shown here is derived from an EMBL/GenBank/DDBJ whole genome shotgun (WGS) entry which is preliminary data.</text>
</comment>
<evidence type="ECO:0000313" key="11">
    <source>
        <dbReference type="Proteomes" id="UP000006757"/>
    </source>
</evidence>
<dbReference type="InterPro" id="IPR000425">
    <property type="entry name" value="MIP"/>
</dbReference>
<dbReference type="GO" id="GO:0015250">
    <property type="term" value="F:water channel activity"/>
    <property type="evidence" value="ECO:0007669"/>
    <property type="project" value="TreeGrafter"/>
</dbReference>
<evidence type="ECO:0000256" key="4">
    <source>
        <dbReference type="ARBA" id="ARBA00022737"/>
    </source>
</evidence>
<dbReference type="InParanoid" id="K1WA72"/>
<evidence type="ECO:0000256" key="1">
    <source>
        <dbReference type="ARBA" id="ARBA00004141"/>
    </source>
</evidence>
<gene>
    <name evidence="10" type="ORF">A1Q2_00045</name>
</gene>
<accession>K1WA72</accession>
<comment type="subcellular location">
    <subcellularLocation>
        <location evidence="1">Membrane</location>
        <topology evidence="1">Multi-pass membrane protein</topology>
    </subcellularLocation>
</comment>
<evidence type="ECO:0000256" key="7">
    <source>
        <dbReference type="ARBA" id="ARBA00034651"/>
    </source>
</evidence>
<evidence type="ECO:0000256" key="6">
    <source>
        <dbReference type="ARBA" id="ARBA00023136"/>
    </source>
</evidence>
<organism evidence="10 11">
    <name type="scientific">Trichosporon asahii var. asahii (strain CBS 8904)</name>
    <name type="common">Yeast</name>
    <dbReference type="NCBI Taxonomy" id="1220162"/>
    <lineage>
        <taxon>Eukaryota</taxon>
        <taxon>Fungi</taxon>
        <taxon>Dikarya</taxon>
        <taxon>Basidiomycota</taxon>
        <taxon>Agaricomycotina</taxon>
        <taxon>Tremellomycetes</taxon>
        <taxon>Trichosporonales</taxon>
        <taxon>Trichosporonaceae</taxon>
        <taxon>Trichosporon</taxon>
    </lineage>
</organism>
<dbReference type="GO" id="GO:0005886">
    <property type="term" value="C:plasma membrane"/>
    <property type="evidence" value="ECO:0007669"/>
    <property type="project" value="TreeGrafter"/>
</dbReference>